<dbReference type="InterPro" id="IPR051061">
    <property type="entry name" value="Zinc_finger_trans_reg"/>
</dbReference>
<feature type="region of interest" description="Disordered" evidence="2">
    <location>
        <begin position="494"/>
        <end position="522"/>
    </location>
</feature>
<organism evidence="4 5">
    <name type="scientific">Corynespora cassiicola Philippines</name>
    <dbReference type="NCBI Taxonomy" id="1448308"/>
    <lineage>
        <taxon>Eukaryota</taxon>
        <taxon>Fungi</taxon>
        <taxon>Dikarya</taxon>
        <taxon>Ascomycota</taxon>
        <taxon>Pezizomycotina</taxon>
        <taxon>Dothideomycetes</taxon>
        <taxon>Pleosporomycetidae</taxon>
        <taxon>Pleosporales</taxon>
        <taxon>Corynesporascaceae</taxon>
        <taxon>Corynespora</taxon>
    </lineage>
</organism>
<evidence type="ECO:0000256" key="2">
    <source>
        <dbReference type="SAM" id="MobiDB-lite"/>
    </source>
</evidence>
<evidence type="ECO:0000313" key="5">
    <source>
        <dbReference type="Proteomes" id="UP000240883"/>
    </source>
</evidence>
<dbReference type="InterPro" id="IPR036236">
    <property type="entry name" value="Znf_C2H2_sf"/>
</dbReference>
<dbReference type="GO" id="GO:0008270">
    <property type="term" value="F:zinc ion binding"/>
    <property type="evidence" value="ECO:0007669"/>
    <property type="project" value="UniProtKB-KW"/>
</dbReference>
<sequence length="805" mass="90612">MGNPLASSSNAMHMNNNPDLRPPVSRREPKHDMNMPNIALLAPPSHHPPRQSVPSAGADPMSRFYNDPNGPWSSERTRNSSMSGGRSSYSQPQMDFGPYRSGPSSDSVMSDPEPRVEQEFPSEVLNHFANVNLPSASSDAADPFRQSETGTQYSSRSRGSKEFTCSKCLEVSKCQSDYKKHMLKHNKPYVCDISNCRRNGRGFTTVNDLARHKKSVHRIDVSRNSYQCASENCRNKEKIWPRLDNFKQHIARMHKEEDEQDLIRRSAYRFPEPSANPDTMSVAPLDTTLAGIGTEKQFPGNDFDDPTPGISLTPDQDPSLWNSFVPTSHDFAMDVDQSNQSLLQPGPRTSDMDSAFKFPGQPSSFDSSHTSDNLVRHDSLRTDNLANTASTQPSQMKEAPHSPVELSSLPQTKADQQRQALQKLSKIISRDIQNPASGEPVDLERALMRALYRATSGQDDDSPQDSSSSSASPDYDDGTVLTKSEAIKASQAISNLIKQSGRPIPQQSRPRRLSKGFPSPNTKTCEKCGITLARSCDLKKHMKRHTKPYGCTYPKCHKRFGAKSDWKRHENSQHFQLEAFRCHMTSPLSQTPCGELFYRPELFKTHLQQEHKMTQTDRIDHELKARRIGKNGQGQFWCGFCQVIVKLEKKRNAAWDERFDHIDMHFSKEKKGIEDWLCVEAKKFKGETFKDVDRLYEDEDTDSVEMNDPPSQPAAPTESSVASMSMQAIPQDSRKRSAPFDSTMVLQAAKRYKKEKNRYCCHCQGGPWSTSMYPRCIDCQHDFCDNCVVVDGSGLNVEAEMGMMG</sequence>
<dbReference type="EMBL" id="KZ678147">
    <property type="protein sequence ID" value="PSN60810.1"/>
    <property type="molecule type" value="Genomic_DNA"/>
</dbReference>
<feature type="compositionally biased region" description="Polar residues" evidence="2">
    <location>
        <begin position="146"/>
        <end position="156"/>
    </location>
</feature>
<feature type="region of interest" description="Disordered" evidence="2">
    <location>
        <begin position="699"/>
        <end position="738"/>
    </location>
</feature>
<dbReference type="AlphaFoldDB" id="A0A2T2N606"/>
<reference evidence="4 5" key="1">
    <citation type="journal article" date="2018" name="Front. Microbiol.">
        <title>Genome-Wide Analysis of Corynespora cassiicola Leaf Fall Disease Putative Effectors.</title>
        <authorList>
            <person name="Lopez D."/>
            <person name="Ribeiro S."/>
            <person name="Label P."/>
            <person name="Fumanal B."/>
            <person name="Venisse J.S."/>
            <person name="Kohler A."/>
            <person name="de Oliveira R.R."/>
            <person name="Labutti K."/>
            <person name="Lipzen A."/>
            <person name="Lail K."/>
            <person name="Bauer D."/>
            <person name="Ohm R.A."/>
            <person name="Barry K.W."/>
            <person name="Spatafora J."/>
            <person name="Grigoriev I.V."/>
            <person name="Martin F.M."/>
            <person name="Pujade-Renaud V."/>
        </authorList>
    </citation>
    <scope>NUCLEOTIDE SEQUENCE [LARGE SCALE GENOMIC DNA]</scope>
    <source>
        <strain evidence="4 5">Philippines</strain>
    </source>
</reference>
<dbReference type="GO" id="GO:0005634">
    <property type="term" value="C:nucleus"/>
    <property type="evidence" value="ECO:0007669"/>
    <property type="project" value="TreeGrafter"/>
</dbReference>
<dbReference type="PROSITE" id="PS00028">
    <property type="entry name" value="ZINC_FINGER_C2H2_1"/>
    <property type="match status" value="2"/>
</dbReference>
<keyword evidence="1" id="KW-0479">Metal-binding</keyword>
<dbReference type="PANTHER" id="PTHR46179">
    <property type="entry name" value="ZINC FINGER PROTEIN"/>
    <property type="match status" value="1"/>
</dbReference>
<feature type="compositionally biased region" description="Polar residues" evidence="2">
    <location>
        <begin position="408"/>
        <end position="421"/>
    </location>
</feature>
<keyword evidence="1" id="KW-0863">Zinc-finger</keyword>
<dbReference type="InterPro" id="IPR013087">
    <property type="entry name" value="Znf_C2H2_type"/>
</dbReference>
<feature type="compositionally biased region" description="Low complexity" evidence="2">
    <location>
        <begin position="80"/>
        <end position="90"/>
    </location>
</feature>
<keyword evidence="5" id="KW-1185">Reference proteome</keyword>
<feature type="compositionally biased region" description="Low complexity" evidence="2">
    <location>
        <begin position="464"/>
        <end position="473"/>
    </location>
</feature>
<dbReference type="Gene3D" id="3.30.160.60">
    <property type="entry name" value="Classic Zinc Finger"/>
    <property type="match status" value="2"/>
</dbReference>
<dbReference type="PROSITE" id="PS50157">
    <property type="entry name" value="ZINC_FINGER_C2H2_2"/>
    <property type="match status" value="2"/>
</dbReference>
<feature type="compositionally biased region" description="Polar residues" evidence="2">
    <location>
        <begin position="717"/>
        <end position="730"/>
    </location>
</feature>
<evidence type="ECO:0000256" key="1">
    <source>
        <dbReference type="PROSITE-ProRule" id="PRU00042"/>
    </source>
</evidence>
<protein>
    <recommendedName>
        <fullName evidence="3">C2H2-type domain-containing protein</fullName>
    </recommendedName>
</protein>
<dbReference type="SMART" id="SM00355">
    <property type="entry name" value="ZnF_C2H2"/>
    <property type="match status" value="6"/>
</dbReference>
<feature type="domain" description="C2H2-type" evidence="3">
    <location>
        <begin position="523"/>
        <end position="550"/>
    </location>
</feature>
<feature type="region of interest" description="Disordered" evidence="2">
    <location>
        <begin position="133"/>
        <end position="156"/>
    </location>
</feature>
<feature type="domain" description="C2H2-type" evidence="3">
    <location>
        <begin position="549"/>
        <end position="579"/>
    </location>
</feature>
<name>A0A2T2N606_CORCC</name>
<keyword evidence="1" id="KW-0862">Zinc</keyword>
<feature type="compositionally biased region" description="Polar residues" evidence="2">
    <location>
        <begin position="313"/>
        <end position="325"/>
    </location>
</feature>
<dbReference type="STRING" id="1448308.A0A2T2N606"/>
<feature type="compositionally biased region" description="Polar residues" evidence="2">
    <location>
        <begin position="382"/>
        <end position="395"/>
    </location>
</feature>
<proteinExistence type="predicted"/>
<feature type="compositionally biased region" description="Low complexity" evidence="2">
    <location>
        <begin position="1"/>
        <end position="17"/>
    </location>
</feature>
<dbReference type="PANTHER" id="PTHR46179:SF19">
    <property type="entry name" value="C2H2 FINGER DOMAIN TRANSCRIPTION FACTOR (EUROFUNG)-RELATED"/>
    <property type="match status" value="1"/>
</dbReference>
<evidence type="ECO:0000259" key="3">
    <source>
        <dbReference type="PROSITE" id="PS50157"/>
    </source>
</evidence>
<feature type="region of interest" description="Disordered" evidence="2">
    <location>
        <begin position="1"/>
        <end position="118"/>
    </location>
</feature>
<evidence type="ECO:0000313" key="4">
    <source>
        <dbReference type="EMBL" id="PSN60810.1"/>
    </source>
</evidence>
<feature type="compositionally biased region" description="Polar residues" evidence="2">
    <location>
        <begin position="361"/>
        <end position="373"/>
    </location>
</feature>
<dbReference type="Proteomes" id="UP000240883">
    <property type="component" value="Unassembled WGS sequence"/>
</dbReference>
<dbReference type="OrthoDB" id="6077919at2759"/>
<gene>
    <name evidence="4" type="ORF">BS50DRAFT_198419</name>
</gene>
<feature type="region of interest" description="Disordered" evidence="2">
    <location>
        <begin position="339"/>
        <end position="421"/>
    </location>
</feature>
<dbReference type="GO" id="GO:0006357">
    <property type="term" value="P:regulation of transcription by RNA polymerase II"/>
    <property type="evidence" value="ECO:0007669"/>
    <property type="project" value="TreeGrafter"/>
</dbReference>
<feature type="region of interest" description="Disordered" evidence="2">
    <location>
        <begin position="454"/>
        <end position="478"/>
    </location>
</feature>
<accession>A0A2T2N606</accession>
<dbReference type="SUPFAM" id="SSF57667">
    <property type="entry name" value="beta-beta-alpha zinc fingers"/>
    <property type="match status" value="1"/>
</dbReference>
<feature type="region of interest" description="Disordered" evidence="2">
    <location>
        <begin position="292"/>
        <end position="325"/>
    </location>
</feature>